<organism evidence="3">
    <name type="scientific">Acidobacterium capsulatum</name>
    <dbReference type="NCBI Taxonomy" id="33075"/>
    <lineage>
        <taxon>Bacteria</taxon>
        <taxon>Pseudomonadati</taxon>
        <taxon>Acidobacteriota</taxon>
        <taxon>Terriglobia</taxon>
        <taxon>Terriglobales</taxon>
        <taxon>Acidobacteriaceae</taxon>
        <taxon>Acidobacterium</taxon>
    </lineage>
</organism>
<gene>
    <name evidence="3" type="ORF">ENW50_07995</name>
</gene>
<protein>
    <submittedName>
        <fullName evidence="3">Uncharacterized protein</fullName>
    </submittedName>
</protein>
<proteinExistence type="predicted"/>
<evidence type="ECO:0000313" key="3">
    <source>
        <dbReference type="EMBL" id="HGY94606.1"/>
    </source>
</evidence>
<evidence type="ECO:0000256" key="2">
    <source>
        <dbReference type="SAM" id="SignalP"/>
    </source>
</evidence>
<evidence type="ECO:0000256" key="1">
    <source>
        <dbReference type="SAM" id="MobiDB-lite"/>
    </source>
</evidence>
<feature type="compositionally biased region" description="Polar residues" evidence="1">
    <location>
        <begin position="159"/>
        <end position="171"/>
    </location>
</feature>
<comment type="caution">
    <text evidence="3">The sequence shown here is derived from an EMBL/GenBank/DDBJ whole genome shotgun (WGS) entry which is preliminary data.</text>
</comment>
<feature type="chain" id="PRO_5031053380" evidence="2">
    <location>
        <begin position="23"/>
        <end position="239"/>
    </location>
</feature>
<feature type="signal peptide" evidence="2">
    <location>
        <begin position="1"/>
        <end position="22"/>
    </location>
</feature>
<keyword evidence="2" id="KW-0732">Signal</keyword>
<feature type="region of interest" description="Disordered" evidence="1">
    <location>
        <begin position="152"/>
        <end position="175"/>
    </location>
</feature>
<dbReference type="EMBL" id="DTKL01000049">
    <property type="protein sequence ID" value="HGY94606.1"/>
    <property type="molecule type" value="Genomic_DNA"/>
</dbReference>
<reference evidence="3" key="1">
    <citation type="journal article" date="2020" name="mSystems">
        <title>Genome- and Community-Level Interaction Insights into Carbon Utilization and Element Cycling Functions of Hydrothermarchaeota in Hydrothermal Sediment.</title>
        <authorList>
            <person name="Zhou Z."/>
            <person name="Liu Y."/>
            <person name="Xu W."/>
            <person name="Pan J."/>
            <person name="Luo Z.H."/>
            <person name="Li M."/>
        </authorList>
    </citation>
    <scope>NUCLEOTIDE SEQUENCE [LARGE SCALE GENOMIC DNA]</scope>
    <source>
        <strain evidence="3">SpSt-855</strain>
    </source>
</reference>
<name>A0A7V5CT90_9BACT</name>
<dbReference type="AlphaFoldDB" id="A0A7V5CT90"/>
<sequence>MKILKTGALVALSLAMMGPVLALPVLAQNITESQADDMAKGNMWAELTKAVHVKKEKVGDTIVFKTSDKVALTNGTELPRGTKLVGKVTAVEGPSDGHGAQLTLQIAQAELRGGKTVPVNVLVTGAEMPQNMALASLSAGMQQQGMNAAQNAAGRMGSSGPQMANEQTMGTSGVAPVGSGTMTVVGGVMQMKNMPVTNLNGASFSSTTGDGGSVTFTGKGKGWSIDNGFKVRLEVMPAQ</sequence>
<accession>A0A7V5CT90</accession>